<gene>
    <name evidence="3" type="ORF">D9757_001904</name>
</gene>
<sequence>MSDPGFDSCPTSTSRLRQPHLIYLPSLCRLPGRNAAASSVLTLTLFVRQTRLSFTSTITTASPSSTPTSPLPDRTLAQVRRKTVAGNLAGWNTTHYEERIVLLEAQNSRLVDDLKAQRDALVDEREDRRIERQSLFTSTHSRSSTYSDISTRTGEQAEVLYERKLRMEILDSLKKVRAQNMSISRSLRESQDNHASLGSLLEAERREKEELREETKELCMKNFTLFEHNKLLVSRDSALQEEISSLMTKSQADDWMRSVLEQELQKLRQTSPVKEGYGDHGVERSPISAPTITLEHQGPLRAQLVAARDELHITRRCLEASENKCKELDSRVSSLQTNMSQCLDSSARALDVERGLRAEVEEYSRTLEEENSRLKAEIFKFQDPSSIAHTSATPLVPSHNSVREEAPLFKANPVSEPHHILCGDVQKITVDVRNVTLSPVADAGHSRVSLRMRHRERLLERQLRLSSSKKAARRRSSRQLSRTSALFSSVSSPVITDTPVFQSFALTPPVSPPPPIEPLHSFPVTPPRRPLPLPNAEIEARKRTPSGLRPLRLSMLVSPERLSQASQAQLPPTAVVPSPVFPRIPPPSPKKQIIPAEERNHRFRKNTSSTTNHPGSPDSTVSTLVAPSSAPTESDKGKFLILATTLSKKPSFDATLKSGTTLFLDKRKDREETRLPPSNTTKKSAKKLVNDATHMRRASAVLASIAKSTGIGSIEDCTVASY</sequence>
<feature type="coiled-coil region" evidence="1">
    <location>
        <begin position="194"/>
        <end position="221"/>
    </location>
</feature>
<feature type="compositionally biased region" description="Pro residues" evidence="2">
    <location>
        <begin position="579"/>
        <end position="589"/>
    </location>
</feature>
<feature type="compositionally biased region" description="Pro residues" evidence="2">
    <location>
        <begin position="524"/>
        <end position="533"/>
    </location>
</feature>
<feature type="region of interest" description="Disordered" evidence="2">
    <location>
        <begin position="463"/>
        <end position="483"/>
    </location>
</feature>
<comment type="caution">
    <text evidence="3">The sequence shown here is derived from an EMBL/GenBank/DDBJ whole genome shotgun (WGS) entry which is preliminary data.</text>
</comment>
<proteinExistence type="predicted"/>
<keyword evidence="1" id="KW-0175">Coiled coil</keyword>
<evidence type="ECO:0000313" key="4">
    <source>
        <dbReference type="Proteomes" id="UP000518752"/>
    </source>
</evidence>
<feature type="region of interest" description="Disordered" evidence="2">
    <location>
        <begin position="522"/>
        <end position="546"/>
    </location>
</feature>
<reference evidence="3 4" key="1">
    <citation type="journal article" date="2020" name="ISME J.">
        <title>Uncovering the hidden diversity of litter-decomposition mechanisms in mushroom-forming fungi.</title>
        <authorList>
            <person name="Floudas D."/>
            <person name="Bentzer J."/>
            <person name="Ahren D."/>
            <person name="Johansson T."/>
            <person name="Persson P."/>
            <person name="Tunlid A."/>
        </authorList>
    </citation>
    <scope>NUCLEOTIDE SEQUENCE [LARGE SCALE GENOMIC DNA]</scope>
    <source>
        <strain evidence="3 4">CBS 406.79</strain>
    </source>
</reference>
<organism evidence="3 4">
    <name type="scientific">Collybiopsis confluens</name>
    <dbReference type="NCBI Taxonomy" id="2823264"/>
    <lineage>
        <taxon>Eukaryota</taxon>
        <taxon>Fungi</taxon>
        <taxon>Dikarya</taxon>
        <taxon>Basidiomycota</taxon>
        <taxon>Agaricomycotina</taxon>
        <taxon>Agaricomycetes</taxon>
        <taxon>Agaricomycetidae</taxon>
        <taxon>Agaricales</taxon>
        <taxon>Marasmiineae</taxon>
        <taxon>Omphalotaceae</taxon>
        <taxon>Collybiopsis</taxon>
    </lineage>
</organism>
<evidence type="ECO:0000256" key="2">
    <source>
        <dbReference type="SAM" id="MobiDB-lite"/>
    </source>
</evidence>
<dbReference type="AlphaFoldDB" id="A0A8H5HXU1"/>
<dbReference type="Proteomes" id="UP000518752">
    <property type="component" value="Unassembled WGS sequence"/>
</dbReference>
<dbReference type="EMBL" id="JAACJN010000010">
    <property type="protein sequence ID" value="KAF5391408.1"/>
    <property type="molecule type" value="Genomic_DNA"/>
</dbReference>
<feature type="coiled-coil region" evidence="1">
    <location>
        <begin position="318"/>
        <end position="377"/>
    </location>
</feature>
<evidence type="ECO:0000256" key="1">
    <source>
        <dbReference type="SAM" id="Coils"/>
    </source>
</evidence>
<feature type="compositionally biased region" description="Polar residues" evidence="2">
    <location>
        <begin position="606"/>
        <end position="632"/>
    </location>
</feature>
<feature type="region of interest" description="Disordered" evidence="2">
    <location>
        <begin position="565"/>
        <end position="634"/>
    </location>
</feature>
<dbReference type="OrthoDB" id="2895477at2759"/>
<evidence type="ECO:0000313" key="3">
    <source>
        <dbReference type="EMBL" id="KAF5391408.1"/>
    </source>
</evidence>
<keyword evidence="4" id="KW-1185">Reference proteome</keyword>
<protein>
    <submittedName>
        <fullName evidence="3">Uncharacterized protein</fullName>
    </submittedName>
</protein>
<accession>A0A8H5HXU1</accession>
<name>A0A8H5HXU1_9AGAR</name>